<evidence type="ECO:0000313" key="1">
    <source>
        <dbReference type="EMBL" id="KAI9920048.1"/>
    </source>
</evidence>
<organism evidence="1 2">
    <name type="scientific">Peronosclerospora sorghi</name>
    <dbReference type="NCBI Taxonomy" id="230839"/>
    <lineage>
        <taxon>Eukaryota</taxon>
        <taxon>Sar</taxon>
        <taxon>Stramenopiles</taxon>
        <taxon>Oomycota</taxon>
        <taxon>Peronosporomycetes</taxon>
        <taxon>Peronosporales</taxon>
        <taxon>Peronosporaceae</taxon>
        <taxon>Peronosclerospora</taxon>
    </lineage>
</organism>
<sequence length="79" mass="9322">MKETDEESRPYCLKELMPKKKLNYGDSSWSEVSYSQSSIMEFTIPRLKGSQQKMIENNLAMHKYITGSSFQKIEEHHFN</sequence>
<dbReference type="Proteomes" id="UP001163321">
    <property type="component" value="Chromosome 10"/>
</dbReference>
<reference evidence="1 2" key="1">
    <citation type="journal article" date="2022" name="bioRxiv">
        <title>The genome of the oomycete Peronosclerospora sorghi, a cosmopolitan pathogen of maize and sorghum, is inflated with dispersed pseudogenes.</title>
        <authorList>
            <person name="Fletcher K."/>
            <person name="Martin F."/>
            <person name="Isakeit T."/>
            <person name="Cavanaugh K."/>
            <person name="Magill C."/>
            <person name="Michelmore R."/>
        </authorList>
    </citation>
    <scope>NUCLEOTIDE SEQUENCE [LARGE SCALE GENOMIC DNA]</scope>
    <source>
        <strain evidence="1">P6</strain>
    </source>
</reference>
<evidence type="ECO:0000313" key="2">
    <source>
        <dbReference type="Proteomes" id="UP001163321"/>
    </source>
</evidence>
<name>A0ACC0WME0_9STRA</name>
<protein>
    <submittedName>
        <fullName evidence="1">Uncharacterized protein</fullName>
    </submittedName>
</protein>
<comment type="caution">
    <text evidence="1">The sequence shown here is derived from an EMBL/GenBank/DDBJ whole genome shotgun (WGS) entry which is preliminary data.</text>
</comment>
<dbReference type="EMBL" id="CM047589">
    <property type="protein sequence ID" value="KAI9920048.1"/>
    <property type="molecule type" value="Genomic_DNA"/>
</dbReference>
<keyword evidence="2" id="KW-1185">Reference proteome</keyword>
<accession>A0ACC0WME0</accession>
<proteinExistence type="predicted"/>
<gene>
    <name evidence="1" type="ORF">PsorP6_015547</name>
</gene>